<evidence type="ECO:0000313" key="2">
    <source>
        <dbReference type="EMBL" id="QIX00693.1"/>
    </source>
</evidence>
<evidence type="ECO:0000256" key="1">
    <source>
        <dbReference type="SAM" id="MobiDB-lite"/>
    </source>
</evidence>
<feature type="region of interest" description="Disordered" evidence="1">
    <location>
        <begin position="471"/>
        <end position="492"/>
    </location>
</feature>
<feature type="region of interest" description="Disordered" evidence="1">
    <location>
        <begin position="790"/>
        <end position="818"/>
    </location>
</feature>
<dbReference type="OrthoDB" id="3832538at2759"/>
<feature type="compositionally biased region" description="Low complexity" evidence="1">
    <location>
        <begin position="55"/>
        <end position="79"/>
    </location>
</feature>
<feature type="compositionally biased region" description="Pro residues" evidence="1">
    <location>
        <begin position="661"/>
        <end position="677"/>
    </location>
</feature>
<feature type="region of interest" description="Disordered" evidence="1">
    <location>
        <begin position="238"/>
        <end position="289"/>
    </location>
</feature>
<dbReference type="EMBL" id="CP051142">
    <property type="protein sequence ID" value="QIX00693.1"/>
    <property type="molecule type" value="Genomic_DNA"/>
</dbReference>
<dbReference type="Proteomes" id="UP000503462">
    <property type="component" value="Chromosome 4"/>
</dbReference>
<feature type="region of interest" description="Disordered" evidence="1">
    <location>
        <begin position="539"/>
        <end position="586"/>
    </location>
</feature>
<accession>A0A6H0Y103</accession>
<feature type="compositionally biased region" description="Polar residues" evidence="1">
    <location>
        <begin position="568"/>
        <end position="584"/>
    </location>
</feature>
<feature type="region of interest" description="Disordered" evidence="1">
    <location>
        <begin position="25"/>
        <end position="90"/>
    </location>
</feature>
<dbReference type="AlphaFoldDB" id="A0A6H0Y103"/>
<feature type="region of interest" description="Disordered" evidence="1">
    <location>
        <begin position="621"/>
        <end position="731"/>
    </location>
</feature>
<evidence type="ECO:0000313" key="3">
    <source>
        <dbReference type="Proteomes" id="UP000503462"/>
    </source>
</evidence>
<feature type="compositionally biased region" description="Polar residues" evidence="1">
    <location>
        <begin position="30"/>
        <end position="54"/>
    </location>
</feature>
<proteinExistence type="predicted"/>
<name>A0A6H0Y103_9PEZI</name>
<protein>
    <submittedName>
        <fullName evidence="2">Uncharacterized protein</fullName>
    </submittedName>
</protein>
<feature type="region of interest" description="Disordered" evidence="1">
    <location>
        <begin position="377"/>
        <end position="424"/>
    </location>
</feature>
<feature type="compositionally biased region" description="Low complexity" evidence="1">
    <location>
        <begin position="239"/>
        <end position="249"/>
    </location>
</feature>
<gene>
    <name evidence="2" type="ORF">AMS68_006210</name>
</gene>
<feature type="compositionally biased region" description="Polar residues" evidence="1">
    <location>
        <begin position="539"/>
        <end position="551"/>
    </location>
</feature>
<reference evidence="2 3" key="1">
    <citation type="journal article" date="2016" name="Sci. Rep.">
        <title>Peltaster fructicola genome reveals evolution from an invasive phytopathogen to an ectophytic parasite.</title>
        <authorList>
            <person name="Xu C."/>
            <person name="Chen H."/>
            <person name="Gleason M.L."/>
            <person name="Xu J.R."/>
            <person name="Liu H."/>
            <person name="Zhang R."/>
            <person name="Sun G."/>
        </authorList>
    </citation>
    <scope>NUCLEOTIDE SEQUENCE [LARGE SCALE GENOMIC DNA]</scope>
    <source>
        <strain evidence="2 3">LNHT1506</strain>
    </source>
</reference>
<feature type="compositionally biased region" description="Low complexity" evidence="1">
    <location>
        <begin position="793"/>
        <end position="803"/>
    </location>
</feature>
<keyword evidence="3" id="KW-1185">Reference proteome</keyword>
<organism evidence="2 3">
    <name type="scientific">Peltaster fructicola</name>
    <dbReference type="NCBI Taxonomy" id="286661"/>
    <lineage>
        <taxon>Eukaryota</taxon>
        <taxon>Fungi</taxon>
        <taxon>Dikarya</taxon>
        <taxon>Ascomycota</taxon>
        <taxon>Pezizomycotina</taxon>
        <taxon>Dothideomycetes</taxon>
        <taxon>Dothideomycetes incertae sedis</taxon>
        <taxon>Peltaster</taxon>
    </lineage>
</organism>
<sequence length="818" mass="89028">MLQDSSQSAGMFGVGNAGMAFTAGPLSANPVETLNSSPSMHSNIGRSPSGNLLKSDTATLATSGSSSSYDKCSNSSSHSTEPTCIPRPAGRMITQTSNVSIPRSAKYYDLAWFLKHTGPEGIYDSPKRADSTSKSAFRFFKKAPKGSPGTSAVLSSKTDRDRDMDKILLLTKVDSSWQKTPRRRRAEANLDSTLDKKELPKLKLDSSLATPINIAERHASDISTLTASHEWLLKYSGREPSPVSPISSHESSKIPPQPHSTATLPIDTTHSPIRPAASNPPTPPPDSATTIAEAYKCDLTEHPAKFSVDLTCLVSRRSKNVSRKPVTPMPTLVLRDEEFPVNVPRPGRECDMQHPSPRRLASHPLLQHRESTLVEAALPRSATQSPGTPPAKSPLRIRRDQRTVSIERGVETNDGGHASPQKTSPIIQTPEEFAQRHLTVVPSVTTECTGPLTRNTSQTRSPVKNMLYPASRKEREERIRARKVRDKPQSMSHTIDTVVCDIPPTTRQRLRKPRAQITTPEISSLRPAPLIIGLSNTTPQASMECSSSSKPRATLARQGEVTPHHSRGSSVTTADTPASLSVTDSPYGGKVDMLLAEELPLHTRLPVRPARIVVAKERVYTPRPRSASMPRGTPKRRSRNSVSMPTRVLTPEMPKDRSTTPPLPSPPPNRALPPTPPASGSEKVKKKVSRNPYTTPLMTSTQNWPHPPASSKARNHTPGHNGSQPTSEPPQDAVQLHARLAYLEKHNKMLSAALMAVLSTNGESNMPLTSLIENSPKYAMTWEDRVTRRSEASHAASSSNGSALDFYLSTKRGSKVGQ</sequence>
<feature type="compositionally biased region" description="Polar residues" evidence="1">
    <location>
        <begin position="259"/>
        <end position="271"/>
    </location>
</feature>
<feature type="compositionally biased region" description="Polar residues" evidence="1">
    <location>
        <begin position="691"/>
        <end position="704"/>
    </location>
</feature>